<dbReference type="AlphaFoldDB" id="M3YIH3"/>
<feature type="region of interest" description="Disordered" evidence="1">
    <location>
        <begin position="1"/>
        <end position="142"/>
    </location>
</feature>
<dbReference type="InParanoid" id="M3YIH3"/>
<protein>
    <submittedName>
        <fullName evidence="2">Uncharacterized protein</fullName>
    </submittedName>
</protein>
<sequence>MGIYAKELPARFESSSSFRDAEIRISASQGHSSGGPGRPEVAKKQLPDRDSPSPAAEKAVESAGGRSRGGGPHYQRRAPRGLRCSWRPKNMPTGSQKEVCTPLKDADVGTNGLLRLPGQADRAAHGGPSSVGSSQRAGPMTR</sequence>
<dbReference type="EMBL" id="AEYP01051770">
    <property type="status" value="NOT_ANNOTATED_CDS"/>
    <property type="molecule type" value="Genomic_DNA"/>
</dbReference>
<proteinExistence type="predicted"/>
<feature type="compositionally biased region" description="Basic and acidic residues" evidence="1">
    <location>
        <begin position="40"/>
        <end position="51"/>
    </location>
</feature>
<evidence type="ECO:0000313" key="2">
    <source>
        <dbReference type="Ensembl" id="ENSMPUP00000011130.1"/>
    </source>
</evidence>
<evidence type="ECO:0000256" key="1">
    <source>
        <dbReference type="SAM" id="MobiDB-lite"/>
    </source>
</evidence>
<organism evidence="2">
    <name type="scientific">Mustela putorius furo</name>
    <name type="common">European domestic ferret</name>
    <name type="synonym">Mustela furo</name>
    <dbReference type="NCBI Taxonomy" id="9669"/>
    <lineage>
        <taxon>Eukaryota</taxon>
        <taxon>Metazoa</taxon>
        <taxon>Chordata</taxon>
        <taxon>Craniata</taxon>
        <taxon>Vertebrata</taxon>
        <taxon>Euteleostomi</taxon>
        <taxon>Mammalia</taxon>
        <taxon>Eutheria</taxon>
        <taxon>Laurasiatheria</taxon>
        <taxon>Carnivora</taxon>
        <taxon>Caniformia</taxon>
        <taxon>Musteloidea</taxon>
        <taxon>Mustelidae</taxon>
        <taxon>Mustelinae</taxon>
        <taxon>Mustela</taxon>
    </lineage>
</organism>
<reference evidence="2" key="1">
    <citation type="submission" date="2024-06" db="UniProtKB">
        <authorList>
            <consortium name="Ensembl"/>
        </authorList>
    </citation>
    <scope>IDENTIFICATION</scope>
</reference>
<accession>M3YIH3</accession>
<name>M3YIH3_MUSPF</name>
<dbReference type="HOGENOM" id="CLU_1815193_0_0_1"/>
<dbReference type="Ensembl" id="ENSMPUT00000011317.1">
    <property type="protein sequence ID" value="ENSMPUP00000011130.1"/>
    <property type="gene ID" value="ENSMPUG00000011222.1"/>
</dbReference>